<dbReference type="Proteomes" id="UP001162992">
    <property type="component" value="Chromosome 2"/>
</dbReference>
<sequence>MELLQLKEMWAEEAGLSLAPPSSMDLYVSCSSSISSNPGYNGYENDKPSPVPSEIDGERKRKRLLHMWNSNASDRERTAREVHSSGMVTVAPKHDIELILCSPLPLGWEQCLDMQTGEMYYVNSSTHTKTREDPRKHCPDLSQPTQWPYDVQDWQAINYKAPTALSDALESAQLDLSLNLAFKRTSHEQLNNESTADLARNSGNLQSLATLYTTRAVAGLDHSDDMVAVPCRNCLMFVMLPRASPQCPKCGTSYFPAENKNNY</sequence>
<dbReference type="EMBL" id="CM055093">
    <property type="protein sequence ID" value="KAJ7566380.1"/>
    <property type="molecule type" value="Genomic_DNA"/>
</dbReference>
<protein>
    <submittedName>
        <fullName evidence="1">Uncharacterized protein</fullName>
    </submittedName>
</protein>
<organism evidence="1 2">
    <name type="scientific">Diphasiastrum complanatum</name>
    <name type="common">Issler's clubmoss</name>
    <name type="synonym">Lycopodium complanatum</name>
    <dbReference type="NCBI Taxonomy" id="34168"/>
    <lineage>
        <taxon>Eukaryota</taxon>
        <taxon>Viridiplantae</taxon>
        <taxon>Streptophyta</taxon>
        <taxon>Embryophyta</taxon>
        <taxon>Tracheophyta</taxon>
        <taxon>Lycopodiopsida</taxon>
        <taxon>Lycopodiales</taxon>
        <taxon>Lycopodiaceae</taxon>
        <taxon>Lycopodioideae</taxon>
        <taxon>Diphasiastrum</taxon>
    </lineage>
</organism>
<gene>
    <name evidence="1" type="ORF">O6H91_02G099900</name>
</gene>
<keyword evidence="2" id="KW-1185">Reference proteome</keyword>
<comment type="caution">
    <text evidence="1">The sequence shown here is derived from an EMBL/GenBank/DDBJ whole genome shotgun (WGS) entry which is preliminary data.</text>
</comment>
<evidence type="ECO:0000313" key="2">
    <source>
        <dbReference type="Proteomes" id="UP001162992"/>
    </source>
</evidence>
<evidence type="ECO:0000313" key="1">
    <source>
        <dbReference type="EMBL" id="KAJ7566380.1"/>
    </source>
</evidence>
<accession>A0ACC2EJ25</accession>
<reference evidence="2" key="1">
    <citation type="journal article" date="2024" name="Proc. Natl. Acad. Sci. U.S.A.">
        <title>Extraordinary preservation of gene collinearity over three hundred million years revealed in homosporous lycophytes.</title>
        <authorList>
            <person name="Li C."/>
            <person name="Wickell D."/>
            <person name="Kuo L.Y."/>
            <person name="Chen X."/>
            <person name="Nie B."/>
            <person name="Liao X."/>
            <person name="Peng D."/>
            <person name="Ji J."/>
            <person name="Jenkins J."/>
            <person name="Williams M."/>
            <person name="Shu S."/>
            <person name="Plott C."/>
            <person name="Barry K."/>
            <person name="Rajasekar S."/>
            <person name="Grimwood J."/>
            <person name="Han X."/>
            <person name="Sun S."/>
            <person name="Hou Z."/>
            <person name="He W."/>
            <person name="Dai G."/>
            <person name="Sun C."/>
            <person name="Schmutz J."/>
            <person name="Leebens-Mack J.H."/>
            <person name="Li F.W."/>
            <person name="Wang L."/>
        </authorList>
    </citation>
    <scope>NUCLEOTIDE SEQUENCE [LARGE SCALE GENOMIC DNA]</scope>
    <source>
        <strain evidence="2">cv. PW_Plant_1</strain>
    </source>
</reference>
<name>A0ACC2EJ25_DIPCM</name>
<proteinExistence type="predicted"/>